<feature type="region of interest" description="Disordered" evidence="1">
    <location>
        <begin position="1"/>
        <end position="60"/>
    </location>
</feature>
<dbReference type="RefSeq" id="WP_377065139.1">
    <property type="nucleotide sequence ID" value="NZ_JBHSJJ010000006.1"/>
</dbReference>
<proteinExistence type="predicted"/>
<organism evidence="2 3">
    <name type="scientific">Negadavirga shengliensis</name>
    <dbReference type="NCBI Taxonomy" id="1389218"/>
    <lineage>
        <taxon>Bacteria</taxon>
        <taxon>Pseudomonadati</taxon>
        <taxon>Bacteroidota</taxon>
        <taxon>Cytophagia</taxon>
        <taxon>Cytophagales</taxon>
        <taxon>Cyclobacteriaceae</taxon>
        <taxon>Negadavirga</taxon>
    </lineage>
</organism>
<evidence type="ECO:0000313" key="2">
    <source>
        <dbReference type="EMBL" id="MFC4872603.1"/>
    </source>
</evidence>
<keyword evidence="3" id="KW-1185">Reference proteome</keyword>
<comment type="caution">
    <text evidence="2">The sequence shown here is derived from an EMBL/GenBank/DDBJ whole genome shotgun (WGS) entry which is preliminary data.</text>
</comment>
<sequence length="60" mass="6680">MNQDENPTPSDKKPKKGAASDKKKTEKEIDEEIEQSFPASDPPSYSMPGNDKGEKKQKKS</sequence>
<accession>A0ABV9T2A8</accession>
<reference evidence="3" key="1">
    <citation type="journal article" date="2019" name="Int. J. Syst. Evol. Microbiol.">
        <title>The Global Catalogue of Microorganisms (GCM) 10K type strain sequencing project: providing services to taxonomists for standard genome sequencing and annotation.</title>
        <authorList>
            <consortium name="The Broad Institute Genomics Platform"/>
            <consortium name="The Broad Institute Genome Sequencing Center for Infectious Disease"/>
            <person name="Wu L."/>
            <person name="Ma J."/>
        </authorList>
    </citation>
    <scope>NUCLEOTIDE SEQUENCE [LARGE SCALE GENOMIC DNA]</scope>
    <source>
        <strain evidence="3">CGMCC 4.7466</strain>
    </source>
</reference>
<gene>
    <name evidence="2" type="ORF">ACFPFU_12980</name>
</gene>
<dbReference type="Proteomes" id="UP001595818">
    <property type="component" value="Unassembled WGS sequence"/>
</dbReference>
<dbReference type="EMBL" id="JBHSJJ010000006">
    <property type="protein sequence ID" value="MFC4872603.1"/>
    <property type="molecule type" value="Genomic_DNA"/>
</dbReference>
<evidence type="ECO:0000313" key="3">
    <source>
        <dbReference type="Proteomes" id="UP001595818"/>
    </source>
</evidence>
<evidence type="ECO:0000256" key="1">
    <source>
        <dbReference type="SAM" id="MobiDB-lite"/>
    </source>
</evidence>
<protein>
    <submittedName>
        <fullName evidence="2">Uncharacterized protein</fullName>
    </submittedName>
</protein>
<feature type="compositionally biased region" description="Basic and acidic residues" evidence="1">
    <location>
        <begin position="18"/>
        <end position="27"/>
    </location>
</feature>
<name>A0ABV9T2A8_9BACT</name>